<dbReference type="PROSITE" id="PS51192">
    <property type="entry name" value="HELICASE_ATP_BIND_1"/>
    <property type="match status" value="1"/>
</dbReference>
<evidence type="ECO:0000259" key="3">
    <source>
        <dbReference type="PROSITE" id="PS51192"/>
    </source>
</evidence>
<evidence type="ECO:0000256" key="2">
    <source>
        <dbReference type="SAM" id="Coils"/>
    </source>
</evidence>
<dbReference type="Proteomes" id="UP000615989">
    <property type="component" value="Unassembled WGS sequence"/>
</dbReference>
<dbReference type="Gene3D" id="3.40.50.10810">
    <property type="entry name" value="Tandem AAA-ATPase domain"/>
    <property type="match status" value="1"/>
</dbReference>
<dbReference type="Pfam" id="PF00271">
    <property type="entry name" value="Helicase_C"/>
    <property type="match status" value="1"/>
</dbReference>
<keyword evidence="1" id="KW-0378">Hydrolase</keyword>
<feature type="domain" description="Helicase C-terminal" evidence="4">
    <location>
        <begin position="376"/>
        <end position="543"/>
    </location>
</feature>
<proteinExistence type="predicted"/>
<comment type="caution">
    <text evidence="5">The sequence shown here is derived from an EMBL/GenBank/DDBJ whole genome shotgun (WGS) entry which is preliminary data.</text>
</comment>
<evidence type="ECO:0000259" key="4">
    <source>
        <dbReference type="PROSITE" id="PS51194"/>
    </source>
</evidence>
<dbReference type="RefSeq" id="WP_169119273.1">
    <property type="nucleotide sequence ID" value="NZ_WTVG02000040.1"/>
</dbReference>
<gene>
    <name evidence="5" type="ORF">GO606_14635</name>
</gene>
<sequence length="1028" mass="115605">MSRNAYADMCVHLQALRRRVEEVRTPLAPALGVAGSIYTHQVANVLRVLTDVRVRHLLADEVGLGKTVQALMILNALRRQRRDLRALIVVPDRLVHQWRDELMTRAHTAPFETHTPGEGQYVRLAWEEQLRKKGSDGEPLLALGDIDPTQYQVLIVDELHRLRADLQDRIVRVSAEFDHVLILTATPSFQRPERHAQLFALLEPERTARARWVVSQTGAAREHSLAATDELSRWPEWAAREVVDALLARDRDAAVAASADDYVATAMALCAYRRVIRTRRVDYSGVLPRRRHHAIVVEPLGAEADRQALMWRYFAHLNNLSTRFDPILLAKRVILSPPSLEQRVDFFRRRGHERDELLEQVKPLVHRSNGDSRLDALVDLLATIWARSLGERVLVAAQDNLTVDYLFELVQARLPEIGPLDSRIPLVAARVRQGMATDAVDDLGGFGNETSENLEAFTRGEAQVLFAPEAAQVGLNLQCARVLVLYSVPWRPEEVEQWIGRLDRIGNIAAFSDKEEAHTIDVYTIAQHGLVDEKVVTVLQRFHVFERSVNLDGAHLGEVAQLIEDAALRPDIVNWRDLEDRTEAMAAEDAVQELDSALRRYLPWDVSWATAQRARLASMAPVGPVLCDLKEHAATGPKAWDRCVEPIFKLLAKAGDYHVRWNTDPESGTRFRTLWYRFGEREMYGHRPVTAKVVFNFGEDPAHARSPKHAHAFITRRGDIGNPPRLEVTLTLEGERVRRQLRFANFGNALHDELVDRWAQPLAESCALGVMYFNDHALWRYVEPGWFLLRMTFLDPAEVLAPERVLEETIHAVAGAVTRSPVEQLQNLVAPFTSAAVCSIEADVRWLRAILTATAETTAHMRTAQGWQAVPADVVAALVDPTAHGREGLPRAMPATDPAGIADAERELARLRSSDLSGKDVWSPYLPVLRAALRARARVIVEEARDAAELAERELARAEAALADAAERGNRAQITRAENLCDAAFDVARMTEVYWREREAWLLATEEALGALRPHELLRAIIHARVPT</sequence>
<dbReference type="PANTHER" id="PTHR45766">
    <property type="entry name" value="DNA ANNEALING HELICASE AND ENDONUCLEASE ZRANB3 FAMILY MEMBER"/>
    <property type="match status" value="1"/>
</dbReference>
<dbReference type="SMART" id="SM00487">
    <property type="entry name" value="DEXDc"/>
    <property type="match status" value="1"/>
</dbReference>
<accession>A0ABX1PQ55</accession>
<evidence type="ECO:0000313" key="5">
    <source>
        <dbReference type="EMBL" id="NMG25931.1"/>
    </source>
</evidence>
<feature type="domain" description="Helicase ATP-binding" evidence="3">
    <location>
        <begin position="47"/>
        <end position="205"/>
    </location>
</feature>
<dbReference type="PANTHER" id="PTHR45766:SF6">
    <property type="entry name" value="SWI_SNF-RELATED MATRIX-ASSOCIATED ACTIN-DEPENDENT REGULATOR OF CHROMATIN SUBFAMILY A-LIKE PROTEIN 1"/>
    <property type="match status" value="1"/>
</dbReference>
<evidence type="ECO:0000256" key="1">
    <source>
        <dbReference type="ARBA" id="ARBA00022801"/>
    </source>
</evidence>
<dbReference type="SMART" id="SM00490">
    <property type="entry name" value="HELICc"/>
    <property type="match status" value="1"/>
</dbReference>
<reference evidence="5" key="1">
    <citation type="submission" date="2019-12" db="EMBL/GenBank/DDBJ databases">
        <title>Comparative genomics gives insights into the taxonomy of the Azoarcus-Aromatoleum group and reveals separate origins of nif in the plant-associated Azoarcus and non-plant-associated Aromatoleum sub-groups.</title>
        <authorList>
            <person name="Lafos M."/>
            <person name="Maluk M."/>
            <person name="Batista M."/>
            <person name="Junghare M."/>
            <person name="Carmona M."/>
            <person name="Faoro H."/>
            <person name="Cruz L.M."/>
            <person name="Battistoni F."/>
            <person name="De Souza E."/>
            <person name="Pedrosa F."/>
            <person name="Chen W.-M."/>
            <person name="Poole P.S."/>
            <person name="Dixon R.A."/>
            <person name="James E.K."/>
        </authorList>
    </citation>
    <scope>NUCLEOTIDE SEQUENCE</scope>
    <source>
        <strain evidence="5">LuFRes1</strain>
    </source>
</reference>
<feature type="coiled-coil region" evidence="2">
    <location>
        <begin position="934"/>
        <end position="968"/>
    </location>
</feature>
<dbReference type="InterPro" id="IPR001650">
    <property type="entry name" value="Helicase_C-like"/>
</dbReference>
<dbReference type="EMBL" id="WTVG01000047">
    <property type="protein sequence ID" value="NMG25931.1"/>
    <property type="molecule type" value="Genomic_DNA"/>
</dbReference>
<keyword evidence="6" id="KW-1185">Reference proteome</keyword>
<name>A0ABX1PQ55_9RHOO</name>
<dbReference type="InterPro" id="IPR000330">
    <property type="entry name" value="SNF2_N"/>
</dbReference>
<dbReference type="InterPro" id="IPR038718">
    <property type="entry name" value="SNF2-like_sf"/>
</dbReference>
<dbReference type="Gene3D" id="3.40.50.300">
    <property type="entry name" value="P-loop containing nucleotide triphosphate hydrolases"/>
    <property type="match status" value="1"/>
</dbReference>
<dbReference type="PROSITE" id="PS51194">
    <property type="entry name" value="HELICASE_CTER"/>
    <property type="match status" value="1"/>
</dbReference>
<dbReference type="InterPro" id="IPR014001">
    <property type="entry name" value="Helicase_ATP-bd"/>
</dbReference>
<keyword evidence="2" id="KW-0175">Coiled coil</keyword>
<protein>
    <submittedName>
        <fullName evidence="5">Uncharacterized protein</fullName>
    </submittedName>
</protein>
<dbReference type="SUPFAM" id="SSF52540">
    <property type="entry name" value="P-loop containing nucleoside triphosphate hydrolases"/>
    <property type="match status" value="1"/>
</dbReference>
<organism evidence="5 6">
    <name type="scientific">Aromatoleum anaerobium</name>
    <dbReference type="NCBI Taxonomy" id="182180"/>
    <lineage>
        <taxon>Bacteria</taxon>
        <taxon>Pseudomonadati</taxon>
        <taxon>Pseudomonadota</taxon>
        <taxon>Betaproteobacteria</taxon>
        <taxon>Rhodocyclales</taxon>
        <taxon>Rhodocyclaceae</taxon>
        <taxon>Aromatoleum</taxon>
    </lineage>
</organism>
<dbReference type="Pfam" id="PF00176">
    <property type="entry name" value="SNF2-rel_dom"/>
    <property type="match status" value="1"/>
</dbReference>
<dbReference type="InterPro" id="IPR027417">
    <property type="entry name" value="P-loop_NTPase"/>
</dbReference>
<evidence type="ECO:0000313" key="6">
    <source>
        <dbReference type="Proteomes" id="UP000615989"/>
    </source>
</evidence>